<evidence type="ECO:0008006" key="5">
    <source>
        <dbReference type="Google" id="ProtNLM"/>
    </source>
</evidence>
<evidence type="ECO:0000256" key="2">
    <source>
        <dbReference type="SAM" id="SignalP"/>
    </source>
</evidence>
<evidence type="ECO:0000313" key="4">
    <source>
        <dbReference type="Proteomes" id="UP001265550"/>
    </source>
</evidence>
<dbReference type="PANTHER" id="PTHR36220">
    <property type="entry name" value="UNNAMED PRODUCT"/>
    <property type="match status" value="1"/>
</dbReference>
<sequence>MHPPPFRPASRVATVVLALALTACGGSPSPSEPPAPPPGPTAPGAMAQAPTVAYQAKRFDFSWPAEPLATYYQVGVATSTSARTVLADNLTGLHHAVADIDLVDHDLTTDYAVRACNATGCGDWSPTRLPDANQAIGYFKPMVPGVLSFGRINKLAPDGRTLAVQAGAQSLQLFTRDVTGWRHQQTLTRPEMRGVGSIAFSGEGTLLWGGYHSGSIGGVEDPGEVFAYRFDGSAWVQQQQIDYPGPAVGTKLAFGGGVALSLDGRIALVSAIGSVLNGGVPGKVYVYRRDDTTGWGLVATLAPAFEQPTALFGGWLAISADASTIAATSVYHPSGSALDESDTSSPSSGAAHVFRRVGGTDNWVQTAYLKEPVIAASSNFGSALALSGDGSTLAIGARNSQVAYVYQGANGVYGTPQTLAYAPSAARFGYDLAMTNDASRLVLADMNSGDLSAGLGHTPVAAGVTWVGAAYVFTLQGGSYQFGSYLKAPNPRINSYFGLFMSVAGEEGSVAIGSPSESSGATGVGGDWSDTSGTNSGALYLY</sequence>
<reference evidence="3 4" key="1">
    <citation type="submission" date="2023-07" db="EMBL/GenBank/DDBJ databases">
        <title>Sorghum-associated microbial communities from plants grown in Nebraska, USA.</title>
        <authorList>
            <person name="Schachtman D."/>
        </authorList>
    </citation>
    <scope>NUCLEOTIDE SEQUENCE [LARGE SCALE GENOMIC DNA]</scope>
    <source>
        <strain evidence="3 4">BE240</strain>
    </source>
</reference>
<dbReference type="InterPro" id="IPR028994">
    <property type="entry name" value="Integrin_alpha_N"/>
</dbReference>
<dbReference type="Gene3D" id="2.130.10.130">
    <property type="entry name" value="Integrin alpha, N-terminal"/>
    <property type="match status" value="1"/>
</dbReference>
<dbReference type="EMBL" id="JAVDWE010000015">
    <property type="protein sequence ID" value="MDR7096607.1"/>
    <property type="molecule type" value="Genomic_DNA"/>
</dbReference>
<evidence type="ECO:0000256" key="1">
    <source>
        <dbReference type="SAM" id="MobiDB-lite"/>
    </source>
</evidence>
<dbReference type="PROSITE" id="PS51257">
    <property type="entry name" value="PROKAR_LIPOPROTEIN"/>
    <property type="match status" value="1"/>
</dbReference>
<feature type="chain" id="PRO_5045685299" description="FG-GAP repeat-containing protein" evidence="2">
    <location>
        <begin position="26"/>
        <end position="542"/>
    </location>
</feature>
<keyword evidence="2" id="KW-0732">Signal</keyword>
<gene>
    <name evidence="3" type="ORF">J2X09_004364</name>
</gene>
<dbReference type="InterPro" id="IPR011044">
    <property type="entry name" value="Quino_amine_DH_bsu"/>
</dbReference>
<feature type="signal peptide" evidence="2">
    <location>
        <begin position="1"/>
        <end position="25"/>
    </location>
</feature>
<organism evidence="3 4">
    <name type="scientific">Hydrogenophaga laconesensis</name>
    <dbReference type="NCBI Taxonomy" id="1805971"/>
    <lineage>
        <taxon>Bacteria</taxon>
        <taxon>Pseudomonadati</taxon>
        <taxon>Pseudomonadota</taxon>
        <taxon>Betaproteobacteria</taxon>
        <taxon>Burkholderiales</taxon>
        <taxon>Comamonadaceae</taxon>
        <taxon>Hydrogenophaga</taxon>
    </lineage>
</organism>
<accession>A0ABU1VGN0</accession>
<proteinExistence type="predicted"/>
<feature type="compositionally biased region" description="Pro residues" evidence="1">
    <location>
        <begin position="30"/>
        <end position="41"/>
    </location>
</feature>
<dbReference type="RefSeq" id="WP_204735541.1">
    <property type="nucleotide sequence ID" value="NZ_JAVDWE010000015.1"/>
</dbReference>
<dbReference type="Proteomes" id="UP001265550">
    <property type="component" value="Unassembled WGS sequence"/>
</dbReference>
<keyword evidence="4" id="KW-1185">Reference proteome</keyword>
<comment type="caution">
    <text evidence="3">The sequence shown here is derived from an EMBL/GenBank/DDBJ whole genome shotgun (WGS) entry which is preliminary data.</text>
</comment>
<feature type="region of interest" description="Disordered" evidence="1">
    <location>
        <begin position="25"/>
        <end position="47"/>
    </location>
</feature>
<evidence type="ECO:0000313" key="3">
    <source>
        <dbReference type="EMBL" id="MDR7096607.1"/>
    </source>
</evidence>
<dbReference type="SUPFAM" id="SSF50969">
    <property type="entry name" value="YVTN repeat-like/Quinoprotein amine dehydrogenase"/>
    <property type="match status" value="1"/>
</dbReference>
<protein>
    <recommendedName>
        <fullName evidence="5">FG-GAP repeat-containing protein</fullName>
    </recommendedName>
</protein>
<name>A0ABU1VGN0_9BURK</name>
<dbReference type="PANTHER" id="PTHR36220:SF1">
    <property type="entry name" value="GAMMA TUBULIN COMPLEX COMPONENT C-TERMINAL DOMAIN-CONTAINING PROTEIN"/>
    <property type="match status" value="1"/>
</dbReference>